<protein>
    <recommendedName>
        <fullName evidence="2">Fungal-type protein kinase domain-containing protein</fullName>
    </recommendedName>
</protein>
<evidence type="ECO:0000313" key="4">
    <source>
        <dbReference type="Proteomes" id="UP000815677"/>
    </source>
</evidence>
<dbReference type="Pfam" id="PF17667">
    <property type="entry name" value="Pkinase_fungal"/>
    <property type="match status" value="1"/>
</dbReference>
<name>A0ABQ0M8G9_MYCCL</name>
<dbReference type="SUPFAM" id="SSF56112">
    <property type="entry name" value="Protein kinase-like (PK-like)"/>
    <property type="match status" value="1"/>
</dbReference>
<dbReference type="Gene3D" id="1.10.510.10">
    <property type="entry name" value="Transferase(Phosphotransferase) domain 1"/>
    <property type="match status" value="1"/>
</dbReference>
<dbReference type="PANTHER" id="PTHR38248">
    <property type="entry name" value="FUNK1 6"/>
    <property type="match status" value="1"/>
</dbReference>
<proteinExistence type="predicted"/>
<dbReference type="InterPro" id="IPR040976">
    <property type="entry name" value="Pkinase_fungal"/>
</dbReference>
<organism evidence="3 4">
    <name type="scientific">Mycena chlorophos</name>
    <name type="common">Agaric fungus</name>
    <name type="synonym">Agaricus chlorophos</name>
    <dbReference type="NCBI Taxonomy" id="658473"/>
    <lineage>
        <taxon>Eukaryota</taxon>
        <taxon>Fungi</taxon>
        <taxon>Dikarya</taxon>
        <taxon>Basidiomycota</taxon>
        <taxon>Agaricomycotina</taxon>
        <taxon>Agaricomycetes</taxon>
        <taxon>Agaricomycetidae</taxon>
        <taxon>Agaricales</taxon>
        <taxon>Marasmiineae</taxon>
        <taxon>Mycenaceae</taxon>
        <taxon>Mycena</taxon>
    </lineage>
</organism>
<evidence type="ECO:0000256" key="1">
    <source>
        <dbReference type="SAM" id="MobiDB-lite"/>
    </source>
</evidence>
<keyword evidence="4" id="KW-1185">Reference proteome</keyword>
<accession>A0ABQ0M8G9</accession>
<evidence type="ECO:0000259" key="2">
    <source>
        <dbReference type="Pfam" id="PF17667"/>
    </source>
</evidence>
<dbReference type="PANTHER" id="PTHR38248:SF2">
    <property type="entry name" value="FUNK1 11"/>
    <property type="match status" value="1"/>
</dbReference>
<dbReference type="InterPro" id="IPR008266">
    <property type="entry name" value="Tyr_kinase_AS"/>
</dbReference>
<reference evidence="3" key="1">
    <citation type="submission" date="2014-09" db="EMBL/GenBank/DDBJ databases">
        <title>Genome sequence of the luminous mushroom Mycena chlorophos for searching fungal bioluminescence genes.</title>
        <authorList>
            <person name="Tanaka Y."/>
            <person name="Kasuga D."/>
            <person name="Oba Y."/>
            <person name="Hase S."/>
            <person name="Sato K."/>
            <person name="Oba Y."/>
            <person name="Sakakibara Y."/>
        </authorList>
    </citation>
    <scope>NUCLEOTIDE SEQUENCE</scope>
</reference>
<feature type="compositionally biased region" description="Acidic residues" evidence="1">
    <location>
        <begin position="735"/>
        <end position="752"/>
    </location>
</feature>
<feature type="region of interest" description="Disordered" evidence="1">
    <location>
        <begin position="668"/>
        <end position="693"/>
    </location>
</feature>
<feature type="domain" description="Fungal-type protein kinase" evidence="2">
    <location>
        <begin position="315"/>
        <end position="573"/>
    </location>
</feature>
<feature type="compositionally biased region" description="Polar residues" evidence="1">
    <location>
        <begin position="1"/>
        <end position="22"/>
    </location>
</feature>
<dbReference type="EMBL" id="DF849890">
    <property type="protein sequence ID" value="GAT59584.1"/>
    <property type="molecule type" value="Genomic_DNA"/>
</dbReference>
<evidence type="ECO:0000313" key="3">
    <source>
        <dbReference type="EMBL" id="GAT59584.1"/>
    </source>
</evidence>
<dbReference type="InterPro" id="IPR011009">
    <property type="entry name" value="Kinase-like_dom_sf"/>
</dbReference>
<dbReference type="Proteomes" id="UP000815677">
    <property type="component" value="Unassembled WGS sequence"/>
</dbReference>
<feature type="compositionally biased region" description="Basic and acidic residues" evidence="1">
    <location>
        <begin position="753"/>
        <end position="783"/>
    </location>
</feature>
<gene>
    <name evidence="3" type="ORF">MCHLO_15851</name>
</gene>
<feature type="region of interest" description="Disordered" evidence="1">
    <location>
        <begin position="722"/>
        <end position="803"/>
    </location>
</feature>
<sequence length="803" mass="91378">MPAVHASSTNHVRPEQPVTSTRDPLLHSFKLPRLDLRAHQSQHSSNKDIAKQNNPDEMARWRVEDVKAFAGMLSLESKDGFFAYLGGIAPPKKELDQMCKQSKAALAKAGNAALRGELETYEPFTQYCDKLVSKWPLRHRPYFYSTWNITFKRLHPTDPDSKPHITASRPGRKMHQFAQRDGRTVWLWGDVAIIIEDKSKKFGDIFNNDLCHRAAGRRCSADPQRPEDHDRDGSKFDWRQKERVFPEYLWRIFRSSDDSGVLGDDLTLAKPTKKDIKAQLKRLKSIQGYEHATEAHFSDSRWVTLTNDADGQIIRCITIGKPLAMSKGLFSRGTRADCVMRADDPPRLHVLKDAWPQMYHLPETLFYAVIQKHIDENLDGAKVTGLTRCIAGEDLSVRLGHKTRSARVREPDMAKKDRFHQRTLLEDVGYPICEFPTTYVLVRGIESAIEGHRIAVEAGVVHRDVSVGNVLFKRLPNGDWEGFILDWDVSYLTEAGLKTLESLSKEAHTRYLNSGLSMENREVTGTFPFLAREVLAAYTQQRTPAAEQQLPPIPFAHHPKHDLEAFFWLFIYILLRHTKHSRQKNAATSLFDVAVSQAEYMKAGFLFNNGSPLLSRPLYANNAPLSELVREFARLVARPEPALTHGAVLDCLRLSLAREDWPTDDEWSVFDPENATKNNAEMEGRTPTLVPVLNGSNETWAAGEKLDSRDVMEVAAAFRDNKRKRDGTDEASRGDDEEGEGEETDDDEDEEELMARHAAAQEERRRRLEEQEARENQELQERIARKKNKRAKVVTFSPSTDGL</sequence>
<dbReference type="PROSITE" id="PS00109">
    <property type="entry name" value="PROTEIN_KINASE_TYR"/>
    <property type="match status" value="1"/>
</dbReference>
<feature type="region of interest" description="Disordered" evidence="1">
    <location>
        <begin position="1"/>
        <end position="24"/>
    </location>
</feature>